<evidence type="ECO:0000313" key="2">
    <source>
        <dbReference type="EMBL" id="SIS57139.1"/>
    </source>
</evidence>
<name>A0A1N7K6E1_9PROT</name>
<keyword evidence="3" id="KW-1185">Reference proteome</keyword>
<dbReference type="EMBL" id="FTOA01000002">
    <property type="protein sequence ID" value="SIS57139.1"/>
    <property type="molecule type" value="Genomic_DNA"/>
</dbReference>
<dbReference type="AlphaFoldDB" id="A0A1N7K6E1"/>
<feature type="region of interest" description="Disordered" evidence="1">
    <location>
        <begin position="162"/>
        <end position="182"/>
    </location>
</feature>
<gene>
    <name evidence="2" type="ORF">SAMN05421779_102624</name>
</gene>
<organism evidence="2 3">
    <name type="scientific">Insolitispirillum peregrinum</name>
    <dbReference type="NCBI Taxonomy" id="80876"/>
    <lineage>
        <taxon>Bacteria</taxon>
        <taxon>Pseudomonadati</taxon>
        <taxon>Pseudomonadota</taxon>
        <taxon>Alphaproteobacteria</taxon>
        <taxon>Rhodospirillales</taxon>
        <taxon>Novispirillaceae</taxon>
        <taxon>Insolitispirillum</taxon>
    </lineage>
</organism>
<feature type="compositionally biased region" description="Low complexity" evidence="1">
    <location>
        <begin position="43"/>
        <end position="57"/>
    </location>
</feature>
<dbReference type="OrthoDB" id="9954627at2"/>
<dbReference type="RefSeq" id="WP_076399457.1">
    <property type="nucleotide sequence ID" value="NZ_FTOA01000002.1"/>
</dbReference>
<reference evidence="2 3" key="1">
    <citation type="submission" date="2017-01" db="EMBL/GenBank/DDBJ databases">
        <authorList>
            <person name="Mah S.A."/>
            <person name="Swanson W.J."/>
            <person name="Moy G.W."/>
            <person name="Vacquier V.D."/>
        </authorList>
    </citation>
    <scope>NUCLEOTIDE SEQUENCE [LARGE SCALE GENOMIC DNA]</scope>
    <source>
        <strain evidence="2 3">DSM 11589</strain>
    </source>
</reference>
<feature type="region of interest" description="Disordered" evidence="1">
    <location>
        <begin position="21"/>
        <end position="57"/>
    </location>
</feature>
<feature type="region of interest" description="Disordered" evidence="1">
    <location>
        <begin position="80"/>
        <end position="108"/>
    </location>
</feature>
<evidence type="ECO:0000313" key="3">
    <source>
        <dbReference type="Proteomes" id="UP000185678"/>
    </source>
</evidence>
<evidence type="ECO:0000256" key="1">
    <source>
        <dbReference type="SAM" id="MobiDB-lite"/>
    </source>
</evidence>
<protein>
    <submittedName>
        <fullName evidence="2">Uncharacterized protein</fullName>
    </submittedName>
</protein>
<accession>A0A1N7K6E1</accession>
<feature type="compositionally biased region" description="Low complexity" evidence="1">
    <location>
        <begin position="83"/>
        <end position="98"/>
    </location>
</feature>
<proteinExistence type="predicted"/>
<dbReference type="Proteomes" id="UP000185678">
    <property type="component" value="Unassembled WGS sequence"/>
</dbReference>
<sequence>MAISSISSQVPYLSLLNYMDDSESEDSNPLLDKTGTGSSGNQLASLAGDSSNSSGSTSNDVYGMASVLGLSAQARAALGLSATTPTTTTPTTTPTGTGDSPESTAPDAAVQKKVVTALAKGGANGQAFAAALDTVMKDVTTEGAVSVRDQVLGLIAQLKDPTLNSNASSAGSRTTRTGNTSVLTLSGSQGAVLRLESSSNSSDGSTSLRLTYSGKDLGAVDLHVTRGTDAEDKPTLTASVEQRKVLARGRLSDPVSSDEYNGPI</sequence>